<dbReference type="CDD" id="cd04301">
    <property type="entry name" value="NAT_SF"/>
    <property type="match status" value="1"/>
</dbReference>
<feature type="domain" description="N-acetyltransferase" evidence="1">
    <location>
        <begin position="132"/>
        <end position="268"/>
    </location>
</feature>
<dbReference type="InterPro" id="IPR000182">
    <property type="entry name" value="GNAT_dom"/>
</dbReference>
<name>A0ABQ2UPQ1_9PSEU</name>
<protein>
    <submittedName>
        <fullName evidence="2">Acetyltransferase</fullName>
    </submittedName>
</protein>
<dbReference type="InterPro" id="IPR016181">
    <property type="entry name" value="Acyl_CoA_acyltransferase"/>
</dbReference>
<gene>
    <name evidence="2" type="ORF">GCM10010178_45660</name>
</gene>
<dbReference type="PROSITE" id="PS51186">
    <property type="entry name" value="GNAT"/>
    <property type="match status" value="1"/>
</dbReference>
<dbReference type="Proteomes" id="UP000649573">
    <property type="component" value="Unassembled WGS sequence"/>
</dbReference>
<reference evidence="3" key="1">
    <citation type="journal article" date="2019" name="Int. J. Syst. Evol. Microbiol.">
        <title>The Global Catalogue of Microorganisms (GCM) 10K type strain sequencing project: providing services to taxonomists for standard genome sequencing and annotation.</title>
        <authorList>
            <consortium name="The Broad Institute Genomics Platform"/>
            <consortium name="The Broad Institute Genome Sequencing Center for Infectious Disease"/>
            <person name="Wu L."/>
            <person name="Ma J."/>
        </authorList>
    </citation>
    <scope>NUCLEOTIDE SEQUENCE [LARGE SCALE GENOMIC DNA]</scope>
    <source>
        <strain evidence="3">JCM 3296</strain>
    </source>
</reference>
<keyword evidence="3" id="KW-1185">Reference proteome</keyword>
<accession>A0ABQ2UPQ1</accession>
<comment type="caution">
    <text evidence="2">The sequence shown here is derived from an EMBL/GenBank/DDBJ whole genome shotgun (WGS) entry which is preliminary data.</text>
</comment>
<evidence type="ECO:0000313" key="2">
    <source>
        <dbReference type="EMBL" id="GGU47847.1"/>
    </source>
</evidence>
<dbReference type="Gene3D" id="3.40.630.30">
    <property type="match status" value="1"/>
</dbReference>
<evidence type="ECO:0000313" key="3">
    <source>
        <dbReference type="Proteomes" id="UP000649573"/>
    </source>
</evidence>
<sequence>MEALVHNTLDDFLAVAGDFLDADPVNHSVHLTTVDSALRGIRPPAALLSLHSNGTLVGAATRMQDRPLHVAAMPVAAAPVVAEVLRGQPIDAVTGPVDRVEAFRVLWRDGGRETYRLRLYQLGELVIPAVDGESRLATAEDDSLITEWWVRFVAELDGLERDEAEKVMRGSRTMPAGHVLWEVDGVVVAWAGTTMPVAGVSRVGPVYTPPEHRRHGYGAAVTAAVSRWAYGAGAEHVVLTADLANPTANSVYQGIGFRPVSDWSEYRW</sequence>
<dbReference type="RefSeq" id="WP_189255742.1">
    <property type="nucleotide sequence ID" value="NZ_BMRE01000020.1"/>
</dbReference>
<dbReference type="SUPFAM" id="SSF55729">
    <property type="entry name" value="Acyl-CoA N-acyltransferases (Nat)"/>
    <property type="match status" value="1"/>
</dbReference>
<organism evidence="2 3">
    <name type="scientific">Lentzea flava</name>
    <dbReference type="NCBI Taxonomy" id="103732"/>
    <lineage>
        <taxon>Bacteria</taxon>
        <taxon>Bacillati</taxon>
        <taxon>Actinomycetota</taxon>
        <taxon>Actinomycetes</taxon>
        <taxon>Pseudonocardiales</taxon>
        <taxon>Pseudonocardiaceae</taxon>
        <taxon>Lentzea</taxon>
    </lineage>
</organism>
<evidence type="ECO:0000259" key="1">
    <source>
        <dbReference type="PROSITE" id="PS51186"/>
    </source>
</evidence>
<proteinExistence type="predicted"/>
<dbReference type="Pfam" id="PF00583">
    <property type="entry name" value="Acetyltransf_1"/>
    <property type="match status" value="1"/>
</dbReference>
<dbReference type="EMBL" id="BMRE01000020">
    <property type="protein sequence ID" value="GGU47847.1"/>
    <property type="molecule type" value="Genomic_DNA"/>
</dbReference>